<dbReference type="SMART" id="SM00710">
    <property type="entry name" value="PbH1"/>
    <property type="match status" value="6"/>
</dbReference>
<evidence type="ECO:0000256" key="1">
    <source>
        <dbReference type="SAM" id="MobiDB-lite"/>
    </source>
</evidence>
<feature type="non-terminal residue" evidence="3">
    <location>
        <position position="292"/>
    </location>
</feature>
<protein>
    <recommendedName>
        <fullName evidence="2">Right handed beta helix domain-containing protein</fullName>
    </recommendedName>
</protein>
<dbReference type="EMBL" id="UINC01144517">
    <property type="protein sequence ID" value="SVD34081.1"/>
    <property type="molecule type" value="Genomic_DNA"/>
</dbReference>
<gene>
    <name evidence="3" type="ORF">METZ01_LOCUS386935</name>
</gene>
<accession>A0A382UK58</accession>
<dbReference type="SUPFAM" id="SSF51126">
    <property type="entry name" value="Pectin lyase-like"/>
    <property type="match status" value="1"/>
</dbReference>
<dbReference type="InterPro" id="IPR012334">
    <property type="entry name" value="Pectin_lyas_fold"/>
</dbReference>
<dbReference type="InterPro" id="IPR011050">
    <property type="entry name" value="Pectin_lyase_fold/virulence"/>
</dbReference>
<proteinExistence type="predicted"/>
<organism evidence="3">
    <name type="scientific">marine metagenome</name>
    <dbReference type="NCBI Taxonomy" id="408172"/>
    <lineage>
        <taxon>unclassified sequences</taxon>
        <taxon>metagenomes</taxon>
        <taxon>ecological metagenomes</taxon>
    </lineage>
</organism>
<feature type="region of interest" description="Disordered" evidence="1">
    <location>
        <begin position="235"/>
        <end position="292"/>
    </location>
</feature>
<dbReference type="InterPro" id="IPR006626">
    <property type="entry name" value="PbH1"/>
</dbReference>
<evidence type="ECO:0000259" key="2">
    <source>
        <dbReference type="Pfam" id="PF13229"/>
    </source>
</evidence>
<dbReference type="InterPro" id="IPR039448">
    <property type="entry name" value="Beta_helix"/>
</dbReference>
<dbReference type="AlphaFoldDB" id="A0A382UK58"/>
<evidence type="ECO:0000313" key="3">
    <source>
        <dbReference type="EMBL" id="SVD34081.1"/>
    </source>
</evidence>
<reference evidence="3" key="1">
    <citation type="submission" date="2018-05" db="EMBL/GenBank/DDBJ databases">
        <authorList>
            <person name="Lanie J.A."/>
            <person name="Ng W.-L."/>
            <person name="Kazmierczak K.M."/>
            <person name="Andrzejewski T.M."/>
            <person name="Davidsen T.M."/>
            <person name="Wayne K.J."/>
            <person name="Tettelin H."/>
            <person name="Glass J.I."/>
            <person name="Rusch D."/>
            <person name="Podicherti R."/>
            <person name="Tsui H.-C.T."/>
            <person name="Winkler M.E."/>
        </authorList>
    </citation>
    <scope>NUCLEOTIDE SEQUENCE</scope>
</reference>
<name>A0A382UK58_9ZZZZ</name>
<feature type="domain" description="Right handed beta helix" evidence="2">
    <location>
        <begin position="18"/>
        <end position="118"/>
    </location>
</feature>
<dbReference type="Gene3D" id="2.160.20.10">
    <property type="entry name" value="Single-stranded right-handed beta-helix, Pectin lyase-like"/>
    <property type="match status" value="1"/>
</dbReference>
<dbReference type="Pfam" id="PF13229">
    <property type="entry name" value="Beta_helix"/>
    <property type="match status" value="1"/>
</dbReference>
<sequence length="292" mass="30595">MDGFTLRDGRTGGSGTDMGGGIYNIDGSPQIANCTIINNDSRTGGIYNRARYSTASPTFTNCTISDNKGLGISNKAENSDAVASPTFTNCTISGNVGNGISNLAYRSKSTANPTFTNCIITGNIIGLKNVAQDDNAEAVPRFINCTISGNKGSRGSAFDTMGGGKAWPIFTNCILWGNQSPNSYFGIGTPGDRTIFSYSNIEKSGGSGVENWALNMDDDGNNIDSDPRFVNPIAGTSNSPVTSEGDYHLTRGSPSIDAGNNDANTEALDLDGEQRIEDDNSDGVPVVDMGPY</sequence>